<evidence type="ECO:0000256" key="5">
    <source>
        <dbReference type="SAM" id="MobiDB-lite"/>
    </source>
</evidence>
<dbReference type="HAMAP" id="MF_01151">
    <property type="entry name" value="GrpE"/>
    <property type="match status" value="1"/>
</dbReference>
<evidence type="ECO:0000313" key="7">
    <source>
        <dbReference type="Proteomes" id="UP000231960"/>
    </source>
</evidence>
<dbReference type="Gene3D" id="3.90.20.20">
    <property type="match status" value="1"/>
</dbReference>
<gene>
    <name evidence="3 6" type="primary">grpE</name>
    <name evidence="6" type="ORF">CDL10_03555</name>
</gene>
<proteinExistence type="inferred from homology"/>
<dbReference type="InterPro" id="IPR009012">
    <property type="entry name" value="GrpE_head"/>
</dbReference>
<dbReference type="PRINTS" id="PR00773">
    <property type="entry name" value="GRPEPROTEIN"/>
</dbReference>
<dbReference type="GO" id="GO:0006457">
    <property type="term" value="P:protein folding"/>
    <property type="evidence" value="ECO:0007669"/>
    <property type="project" value="InterPro"/>
</dbReference>
<evidence type="ECO:0000256" key="2">
    <source>
        <dbReference type="ARBA" id="ARBA00023186"/>
    </source>
</evidence>
<protein>
    <recommendedName>
        <fullName evidence="3">Protein GrpE</fullName>
    </recommendedName>
    <alternativeName>
        <fullName evidence="3">HSP-70 cofactor</fullName>
    </alternativeName>
</protein>
<keyword evidence="2 3" id="KW-0143">Chaperone</keyword>
<organism evidence="6 7">
    <name type="scientific">Avrilella dinanensis</name>
    <dbReference type="NCBI Taxonomy" id="2008672"/>
    <lineage>
        <taxon>Bacteria</taxon>
        <taxon>Pseudomonadati</taxon>
        <taxon>Bacteroidota</taxon>
        <taxon>Flavobacteriia</taxon>
        <taxon>Flavobacteriales</taxon>
        <taxon>Flavobacteriaceae</taxon>
        <taxon>Avrilella</taxon>
    </lineage>
</organism>
<name>A0A2M9R4B5_9FLAO</name>
<comment type="caution">
    <text evidence="6">The sequence shown here is derived from an EMBL/GenBank/DDBJ whole genome shotgun (WGS) entry which is preliminary data.</text>
</comment>
<dbReference type="EMBL" id="NIPO01000001">
    <property type="protein sequence ID" value="PJR03698.1"/>
    <property type="molecule type" value="Genomic_DNA"/>
</dbReference>
<dbReference type="SUPFAM" id="SSF51064">
    <property type="entry name" value="Head domain of nucleotide exchange factor GrpE"/>
    <property type="match status" value="1"/>
</dbReference>
<dbReference type="AlphaFoldDB" id="A0A2M9R4B5"/>
<reference evidence="6 7" key="1">
    <citation type="submission" date="2017-06" db="EMBL/GenBank/DDBJ databases">
        <title>Description of Avrilella dinanensis gen. nov. sp. nov.</title>
        <authorList>
            <person name="Leyer C."/>
            <person name="Sassi M."/>
            <person name="Minet J."/>
            <person name="Kayal S."/>
            <person name="Cattoir V."/>
        </authorList>
    </citation>
    <scope>NUCLEOTIDE SEQUENCE [LARGE SCALE GENOMIC DNA]</scope>
    <source>
        <strain evidence="6 7">UR159</strain>
    </source>
</reference>
<dbReference type="GO" id="GO:0042803">
    <property type="term" value="F:protein homodimerization activity"/>
    <property type="evidence" value="ECO:0007669"/>
    <property type="project" value="InterPro"/>
</dbReference>
<comment type="subunit">
    <text evidence="3">Homodimer.</text>
</comment>
<dbReference type="PANTHER" id="PTHR21237">
    <property type="entry name" value="GRPE PROTEIN"/>
    <property type="match status" value="1"/>
</dbReference>
<dbReference type="InterPro" id="IPR000740">
    <property type="entry name" value="GrpE"/>
</dbReference>
<dbReference type="GO" id="GO:0000774">
    <property type="term" value="F:adenyl-nucleotide exchange factor activity"/>
    <property type="evidence" value="ECO:0007669"/>
    <property type="project" value="InterPro"/>
</dbReference>
<dbReference type="GO" id="GO:0051082">
    <property type="term" value="F:unfolded protein binding"/>
    <property type="evidence" value="ECO:0007669"/>
    <property type="project" value="TreeGrafter"/>
</dbReference>
<dbReference type="InterPro" id="IPR013805">
    <property type="entry name" value="GrpE_CC"/>
</dbReference>
<feature type="compositionally biased region" description="Acidic residues" evidence="5">
    <location>
        <begin position="10"/>
        <end position="20"/>
    </location>
</feature>
<comment type="subcellular location">
    <subcellularLocation>
        <location evidence="3">Cytoplasm</location>
    </subcellularLocation>
</comment>
<evidence type="ECO:0000313" key="6">
    <source>
        <dbReference type="EMBL" id="PJR03698.1"/>
    </source>
</evidence>
<evidence type="ECO:0000256" key="3">
    <source>
        <dbReference type="HAMAP-Rule" id="MF_01151"/>
    </source>
</evidence>
<dbReference type="OrthoDB" id="9812586at2"/>
<dbReference type="Pfam" id="PF01025">
    <property type="entry name" value="GrpE"/>
    <property type="match status" value="1"/>
</dbReference>
<comment type="function">
    <text evidence="3">Participates actively in the response to hyperosmotic and heat shock by preventing the aggregation of stress-denatured proteins, in association with DnaK and GrpE. It is the nucleotide exchange factor for DnaK and may function as a thermosensor. Unfolded proteins bind initially to DnaJ; upon interaction with the DnaJ-bound protein, DnaK hydrolyzes its bound ATP, resulting in the formation of a stable complex. GrpE releases ADP from DnaK; ATP binding to DnaK triggers the release of the substrate protein, thus completing the reaction cycle. Several rounds of ATP-dependent interactions between DnaJ, DnaK and GrpE are required for fully efficient folding.</text>
</comment>
<dbReference type="SUPFAM" id="SSF58014">
    <property type="entry name" value="Coiled-coil domain of nucleotide exchange factor GrpE"/>
    <property type="match status" value="1"/>
</dbReference>
<dbReference type="Proteomes" id="UP000231960">
    <property type="component" value="Unassembled WGS sequence"/>
</dbReference>
<dbReference type="CDD" id="cd00446">
    <property type="entry name" value="GrpE"/>
    <property type="match status" value="1"/>
</dbReference>
<accession>A0A2M9R4B5</accession>
<dbReference type="GO" id="GO:0051087">
    <property type="term" value="F:protein-folding chaperone binding"/>
    <property type="evidence" value="ECO:0007669"/>
    <property type="project" value="InterPro"/>
</dbReference>
<comment type="similarity">
    <text evidence="1 3 4">Belongs to the GrpE family.</text>
</comment>
<dbReference type="Gene3D" id="2.30.22.10">
    <property type="entry name" value="Head domain of nucleotide exchange factor GrpE"/>
    <property type="match status" value="1"/>
</dbReference>
<dbReference type="GO" id="GO:0005737">
    <property type="term" value="C:cytoplasm"/>
    <property type="evidence" value="ECO:0007669"/>
    <property type="project" value="UniProtKB-SubCell"/>
</dbReference>
<dbReference type="PANTHER" id="PTHR21237:SF23">
    <property type="entry name" value="GRPE PROTEIN HOMOLOG, MITOCHONDRIAL"/>
    <property type="match status" value="1"/>
</dbReference>
<keyword evidence="3" id="KW-0963">Cytoplasm</keyword>
<evidence type="ECO:0000256" key="4">
    <source>
        <dbReference type="RuleBase" id="RU004478"/>
    </source>
</evidence>
<keyword evidence="3" id="KW-0346">Stress response</keyword>
<feature type="region of interest" description="Disordered" evidence="5">
    <location>
        <begin position="1"/>
        <end position="43"/>
    </location>
</feature>
<keyword evidence="7" id="KW-1185">Reference proteome</keyword>
<feature type="compositionally biased region" description="Polar residues" evidence="5">
    <location>
        <begin position="21"/>
        <end position="39"/>
    </location>
</feature>
<sequence length="182" mass="20852">MKAQENNQDNLEEIKEDETIQETVNQEENAEEQTNSAENIQEELQKEKEKFLRLFAEFENYKRRTAKERLELFATASEDVITALLPVIDDFDRALAQIKEEDKNQHTEGFILISNKFKDTLTGKGLKEVEIQQGDTFNADISEAITQIPAGDDMKGKVVDIVEKGYQLGEKIIRYPKVVIGQ</sequence>
<evidence type="ECO:0000256" key="1">
    <source>
        <dbReference type="ARBA" id="ARBA00009054"/>
    </source>
</evidence>
<dbReference type="RefSeq" id="WP_100677266.1">
    <property type="nucleotide sequence ID" value="NZ_NIPO01000001.1"/>
</dbReference>